<gene>
    <name evidence="2" type="ORF">UFOPK3573_00458</name>
</gene>
<dbReference type="Gene3D" id="1.10.101.10">
    <property type="entry name" value="PGBD-like superfamily/PGBD"/>
    <property type="match status" value="2"/>
</dbReference>
<evidence type="ECO:0000313" key="2">
    <source>
        <dbReference type="EMBL" id="CAB4897318.1"/>
    </source>
</evidence>
<dbReference type="SUPFAM" id="SSF47090">
    <property type="entry name" value="PGBD-like"/>
    <property type="match status" value="2"/>
</dbReference>
<reference evidence="2" key="1">
    <citation type="submission" date="2020-05" db="EMBL/GenBank/DDBJ databases">
        <authorList>
            <person name="Chiriac C."/>
            <person name="Salcher M."/>
            <person name="Ghai R."/>
            <person name="Kavagutti S V."/>
        </authorList>
    </citation>
    <scope>NUCLEOTIDE SEQUENCE</scope>
</reference>
<proteinExistence type="predicted"/>
<dbReference type="InterPro" id="IPR002477">
    <property type="entry name" value="Peptidoglycan-bd-like"/>
</dbReference>
<dbReference type="InterPro" id="IPR036366">
    <property type="entry name" value="PGBDSf"/>
</dbReference>
<evidence type="ECO:0000259" key="1">
    <source>
        <dbReference type="Pfam" id="PF01471"/>
    </source>
</evidence>
<dbReference type="InterPro" id="IPR036365">
    <property type="entry name" value="PGBD-like_sf"/>
</dbReference>
<accession>A0A6J7FTF2</accession>
<organism evidence="2">
    <name type="scientific">freshwater metagenome</name>
    <dbReference type="NCBI Taxonomy" id="449393"/>
    <lineage>
        <taxon>unclassified sequences</taxon>
        <taxon>metagenomes</taxon>
        <taxon>ecological metagenomes</taxon>
    </lineage>
</organism>
<feature type="domain" description="Peptidoglycan binding-like" evidence="1">
    <location>
        <begin position="1"/>
        <end position="52"/>
    </location>
</feature>
<dbReference type="Gene3D" id="3.40.630.40">
    <property type="entry name" value="Zn-dependent exopeptidases"/>
    <property type="match status" value="1"/>
</dbReference>
<feature type="domain" description="Peptidoglycan binding-like" evidence="1">
    <location>
        <begin position="72"/>
        <end position="128"/>
    </location>
</feature>
<dbReference type="Pfam" id="PF01471">
    <property type="entry name" value="PG_binding_1"/>
    <property type="match status" value="2"/>
</dbReference>
<name>A0A6J7FTF2_9ZZZZ</name>
<protein>
    <submittedName>
        <fullName evidence="2">Unannotated protein</fullName>
    </submittedName>
</protein>
<dbReference type="AlphaFoldDB" id="A0A6J7FTF2"/>
<dbReference type="EMBL" id="CAFBMJ010000022">
    <property type="protein sequence ID" value="CAB4897318.1"/>
    <property type="molecule type" value="Genomic_DNA"/>
</dbReference>
<sequence>MQQRLHALGMLDDSLVEQGYFCEFTHTALREFQANRGLPQDGVCDRNAWDALIEASWLSGARLLYLTSPHLRGDDVMALQTNLALLGFDCGRIDGILGPNTVHSLTDFQQNYGLVADGICGAETLQALSRMSSQTGTGPGIVSVRESEKLYNAAKVGNSLKIVVGCFGDLQSVSRGLTRRLREQYDDVMTVEESDPTLHATSANSFQADVYVGIAASTAQHHDIVFYETEGFSSPGGRRLAEAIAAQLEAVGFGQFAVKGMRLPILRATRMPAVLCIFGQGLQPGFDTVVSALSAGIAGWFAPQSPSE</sequence>